<dbReference type="AlphaFoldDB" id="A0A9X3I7R3"/>
<evidence type="ECO:0000256" key="3">
    <source>
        <dbReference type="ARBA" id="ARBA00022692"/>
    </source>
</evidence>
<feature type="transmembrane region" description="Helical" evidence="6">
    <location>
        <begin position="308"/>
        <end position="330"/>
    </location>
</feature>
<keyword evidence="4 6" id="KW-1133">Transmembrane helix</keyword>
<dbReference type="InterPro" id="IPR050833">
    <property type="entry name" value="Poly_Biosynth_Transport"/>
</dbReference>
<reference evidence="7" key="1">
    <citation type="submission" date="2022-11" db="EMBL/GenBank/DDBJ databases">
        <authorList>
            <person name="Graham C."/>
            <person name="Newman J.D."/>
        </authorList>
    </citation>
    <scope>NUCLEOTIDE SEQUENCE</scope>
    <source>
        <strain evidence="7">DSM 19486</strain>
    </source>
</reference>
<name>A0A9X3I7R3_9SPHI</name>
<feature type="transmembrane region" description="Helical" evidence="6">
    <location>
        <begin position="93"/>
        <end position="113"/>
    </location>
</feature>
<feature type="transmembrane region" description="Helical" evidence="6">
    <location>
        <begin position="166"/>
        <end position="190"/>
    </location>
</feature>
<evidence type="ECO:0000256" key="4">
    <source>
        <dbReference type="ARBA" id="ARBA00022989"/>
    </source>
</evidence>
<feature type="transmembrane region" description="Helical" evidence="6">
    <location>
        <begin position="12"/>
        <end position="32"/>
    </location>
</feature>
<keyword evidence="5 6" id="KW-0472">Membrane</keyword>
<gene>
    <name evidence="7" type="ORF">OQZ29_04755</name>
</gene>
<dbReference type="GO" id="GO:0005886">
    <property type="term" value="C:plasma membrane"/>
    <property type="evidence" value="ECO:0007669"/>
    <property type="project" value="UniProtKB-SubCell"/>
</dbReference>
<evidence type="ECO:0000256" key="1">
    <source>
        <dbReference type="ARBA" id="ARBA00004651"/>
    </source>
</evidence>
<feature type="transmembrane region" description="Helical" evidence="6">
    <location>
        <begin position="342"/>
        <end position="360"/>
    </location>
</feature>
<keyword evidence="8" id="KW-1185">Reference proteome</keyword>
<dbReference type="CDD" id="cd12082">
    <property type="entry name" value="MATE_like"/>
    <property type="match status" value="1"/>
</dbReference>
<protein>
    <submittedName>
        <fullName evidence="7">Uncharacterized protein</fullName>
    </submittedName>
</protein>
<feature type="transmembrane region" description="Helical" evidence="6">
    <location>
        <begin position="396"/>
        <end position="417"/>
    </location>
</feature>
<organism evidence="7 8">
    <name type="scientific">Pedobacter agri</name>
    <dbReference type="NCBI Taxonomy" id="454586"/>
    <lineage>
        <taxon>Bacteria</taxon>
        <taxon>Pseudomonadati</taxon>
        <taxon>Bacteroidota</taxon>
        <taxon>Sphingobacteriia</taxon>
        <taxon>Sphingobacteriales</taxon>
        <taxon>Sphingobacteriaceae</taxon>
        <taxon>Pedobacter</taxon>
    </lineage>
</organism>
<evidence type="ECO:0000313" key="7">
    <source>
        <dbReference type="EMBL" id="MCX3264042.1"/>
    </source>
</evidence>
<dbReference type="RefSeq" id="WP_010599383.1">
    <property type="nucleotide sequence ID" value="NZ_JAPJUH010000002.1"/>
</dbReference>
<dbReference type="PANTHER" id="PTHR30250">
    <property type="entry name" value="PST FAMILY PREDICTED COLANIC ACID TRANSPORTER"/>
    <property type="match status" value="1"/>
</dbReference>
<comment type="caution">
    <text evidence="7">The sequence shown here is derived from an EMBL/GenBank/DDBJ whole genome shotgun (WGS) entry which is preliminary data.</text>
</comment>
<accession>A0A9X3I7R3</accession>
<evidence type="ECO:0000313" key="8">
    <source>
        <dbReference type="Proteomes" id="UP001142592"/>
    </source>
</evidence>
<feature type="transmembrane region" description="Helical" evidence="6">
    <location>
        <begin position="465"/>
        <end position="485"/>
    </location>
</feature>
<sequence>MNKKILKWNFIFQYGYVITNIINAFILLPLYLHKIDSGTLGLWLATGNILAWMTLADPGVGDVLQQKIAQLYGQNMHGEVNKTIGSGILTSSAIFALSIIAGIVFYLLIGTIINKDVSKYDGLQVALMVSIIATGLSLLSFSLSGINQGLQNPVHVAIASISGNIVFLATNILFLFLGYGVISIAIANMLRALYINIYNYTALKIILNKLQLFIDFDVSHLKKFVKIFSFTSISRIIGGFSASLDMIVLARFVAPTMITLFEINKRPIQMSQTLIGRHSVALMPLISHAKGKGDDTQIKSLISTQFKYYYYAAIFIGLVFCINYHTLITLWTGHDKYIGDKIIFLLIGNFFFAQIGYFMANMGYALGDIKMNSYINICKGIISGILFYFAGKFYGIIGLIAVMLMVSIMVDFTFFSYRLNKLGYLSKHLIAKILKNWVVIIPVSIVVGWLINELTMLFIPAEMKLISLLVNGLGFTIFYLALVLIKDSEMREQLWNLFPIRITKKVSREKITIKT</sequence>
<keyword evidence="3 6" id="KW-0812">Transmembrane</keyword>
<evidence type="ECO:0000256" key="6">
    <source>
        <dbReference type="SAM" id="Phobius"/>
    </source>
</evidence>
<dbReference type="PANTHER" id="PTHR30250:SF11">
    <property type="entry name" value="O-ANTIGEN TRANSPORTER-RELATED"/>
    <property type="match status" value="1"/>
</dbReference>
<proteinExistence type="predicted"/>
<feature type="transmembrane region" description="Helical" evidence="6">
    <location>
        <begin position="372"/>
        <end position="390"/>
    </location>
</feature>
<feature type="transmembrane region" description="Helical" evidence="6">
    <location>
        <begin position="125"/>
        <end position="146"/>
    </location>
</feature>
<evidence type="ECO:0000256" key="5">
    <source>
        <dbReference type="ARBA" id="ARBA00023136"/>
    </source>
</evidence>
<keyword evidence="2" id="KW-1003">Cell membrane</keyword>
<feature type="transmembrane region" description="Helical" evidence="6">
    <location>
        <begin position="437"/>
        <end position="459"/>
    </location>
</feature>
<dbReference type="Proteomes" id="UP001142592">
    <property type="component" value="Unassembled WGS sequence"/>
</dbReference>
<comment type="subcellular location">
    <subcellularLocation>
        <location evidence="1">Cell membrane</location>
        <topology evidence="1">Multi-pass membrane protein</topology>
    </subcellularLocation>
</comment>
<evidence type="ECO:0000256" key="2">
    <source>
        <dbReference type="ARBA" id="ARBA00022475"/>
    </source>
</evidence>
<dbReference type="EMBL" id="JAPJUH010000002">
    <property type="protein sequence ID" value="MCX3264042.1"/>
    <property type="molecule type" value="Genomic_DNA"/>
</dbReference>